<dbReference type="GO" id="GO:0035438">
    <property type="term" value="F:cyclic-di-GMP binding"/>
    <property type="evidence" value="ECO:0007669"/>
    <property type="project" value="InterPro"/>
</dbReference>
<feature type="region of interest" description="Disordered" evidence="1">
    <location>
        <begin position="1"/>
        <end position="20"/>
    </location>
</feature>
<dbReference type="Pfam" id="PF07238">
    <property type="entry name" value="PilZ"/>
    <property type="match status" value="1"/>
</dbReference>
<evidence type="ECO:0000313" key="3">
    <source>
        <dbReference type="EMBL" id="ATQ42232.1"/>
    </source>
</evidence>
<dbReference type="OrthoDB" id="7190959at2"/>
<accession>A0A2D2AW34</accession>
<organism evidence="3 4">
    <name type="scientific">Caulobacter mirabilis</name>
    <dbReference type="NCBI Taxonomy" id="69666"/>
    <lineage>
        <taxon>Bacteria</taxon>
        <taxon>Pseudomonadati</taxon>
        <taxon>Pseudomonadota</taxon>
        <taxon>Alphaproteobacteria</taxon>
        <taxon>Caulobacterales</taxon>
        <taxon>Caulobacteraceae</taxon>
        <taxon>Caulobacter</taxon>
    </lineage>
</organism>
<reference evidence="3 4" key="1">
    <citation type="submission" date="2017-10" db="EMBL/GenBank/DDBJ databases">
        <title>Genome sequence of Caulobacter mirabilis FWC38.</title>
        <authorList>
            <person name="Fiebig A."/>
            <person name="Crosson S."/>
        </authorList>
    </citation>
    <scope>NUCLEOTIDE SEQUENCE [LARGE SCALE GENOMIC DNA]</scope>
    <source>
        <strain evidence="3 4">FWC 38</strain>
    </source>
</reference>
<gene>
    <name evidence="3" type="ORF">CSW64_07270</name>
</gene>
<dbReference type="AlphaFoldDB" id="A0A2D2AW34"/>
<feature type="domain" description="PilZ" evidence="2">
    <location>
        <begin position="18"/>
        <end position="98"/>
    </location>
</feature>
<dbReference type="Proteomes" id="UP000228945">
    <property type="component" value="Chromosome"/>
</dbReference>
<name>A0A2D2AW34_9CAUL</name>
<proteinExistence type="predicted"/>
<dbReference type="EMBL" id="CP024201">
    <property type="protein sequence ID" value="ATQ42232.1"/>
    <property type="molecule type" value="Genomic_DNA"/>
</dbReference>
<dbReference type="KEGG" id="cmb:CSW64_07270"/>
<evidence type="ECO:0000313" key="4">
    <source>
        <dbReference type="Proteomes" id="UP000228945"/>
    </source>
</evidence>
<sequence>MSVVPFAPRPVPSSSGVQRRGGVRHRSLLAAKLTNADASATIDCTIRNLSEEGAQIETASLQLLPQPAPLRLMQIKDGVAWDVEIAWRRGNRMGLRLTRRHDLHGAVEADLRALRAIWSQMALR</sequence>
<protein>
    <submittedName>
        <fullName evidence="3">Pilus assembly protein PilZ</fullName>
    </submittedName>
</protein>
<dbReference type="RefSeq" id="WP_099621489.1">
    <property type="nucleotide sequence ID" value="NZ_CP024201.1"/>
</dbReference>
<dbReference type="InterPro" id="IPR009875">
    <property type="entry name" value="PilZ_domain"/>
</dbReference>
<evidence type="ECO:0000256" key="1">
    <source>
        <dbReference type="SAM" id="MobiDB-lite"/>
    </source>
</evidence>
<dbReference type="Gene3D" id="2.40.10.220">
    <property type="entry name" value="predicted glycosyltransferase like domains"/>
    <property type="match status" value="1"/>
</dbReference>
<keyword evidence="4" id="KW-1185">Reference proteome</keyword>
<evidence type="ECO:0000259" key="2">
    <source>
        <dbReference type="Pfam" id="PF07238"/>
    </source>
</evidence>
<dbReference type="SUPFAM" id="SSF141371">
    <property type="entry name" value="PilZ domain-like"/>
    <property type="match status" value="1"/>
</dbReference>